<proteinExistence type="predicted"/>
<evidence type="ECO:0000313" key="2">
    <source>
        <dbReference type="Proteomes" id="UP001352852"/>
    </source>
</evidence>
<organism evidence="1 2">
    <name type="scientific">Characodon lateralis</name>
    <dbReference type="NCBI Taxonomy" id="208331"/>
    <lineage>
        <taxon>Eukaryota</taxon>
        <taxon>Metazoa</taxon>
        <taxon>Chordata</taxon>
        <taxon>Craniata</taxon>
        <taxon>Vertebrata</taxon>
        <taxon>Euteleostomi</taxon>
        <taxon>Actinopterygii</taxon>
        <taxon>Neopterygii</taxon>
        <taxon>Teleostei</taxon>
        <taxon>Neoteleostei</taxon>
        <taxon>Acanthomorphata</taxon>
        <taxon>Ovalentaria</taxon>
        <taxon>Atherinomorphae</taxon>
        <taxon>Cyprinodontiformes</taxon>
        <taxon>Goodeidae</taxon>
        <taxon>Characodon</taxon>
    </lineage>
</organism>
<name>A0ABU7F558_9TELE</name>
<dbReference type="EMBL" id="JAHUTJ010075814">
    <property type="protein sequence ID" value="MED6294440.1"/>
    <property type="molecule type" value="Genomic_DNA"/>
</dbReference>
<keyword evidence="2" id="KW-1185">Reference proteome</keyword>
<evidence type="ECO:0000313" key="1">
    <source>
        <dbReference type="EMBL" id="MED6294440.1"/>
    </source>
</evidence>
<comment type="caution">
    <text evidence="1">The sequence shown here is derived from an EMBL/GenBank/DDBJ whole genome shotgun (WGS) entry which is preliminary data.</text>
</comment>
<sequence length="86" mass="8777">MVWGDSLSFGQHGGMIVASAGGGEPNAIITPRAIINSVSNGGGGRRTADCCGVLRDAIGGLCLFSGSPNSAVKLFCRHFCCQPHLT</sequence>
<accession>A0ABU7F558</accession>
<protein>
    <submittedName>
        <fullName evidence="1">Uncharacterized protein</fullName>
    </submittedName>
</protein>
<dbReference type="Proteomes" id="UP001352852">
    <property type="component" value="Unassembled WGS sequence"/>
</dbReference>
<gene>
    <name evidence="1" type="ORF">CHARACLAT_021103</name>
</gene>
<reference evidence="1 2" key="1">
    <citation type="submission" date="2021-06" db="EMBL/GenBank/DDBJ databases">
        <authorList>
            <person name="Palmer J.M."/>
        </authorList>
    </citation>
    <scope>NUCLEOTIDE SEQUENCE [LARGE SCALE GENOMIC DNA]</scope>
    <source>
        <strain evidence="1 2">CL_MEX2019</strain>
        <tissue evidence="1">Muscle</tissue>
    </source>
</reference>